<proteinExistence type="predicted"/>
<reference evidence="1" key="1">
    <citation type="journal article" date="2021" name="bioRxiv">
        <title>Whole Genome Assembly and Annotation of Northern Wild Rice, Zizania palustris L., Supports a Whole Genome Duplication in the Zizania Genus.</title>
        <authorList>
            <person name="Haas M."/>
            <person name="Kono T."/>
            <person name="Macchietto M."/>
            <person name="Millas R."/>
            <person name="McGilp L."/>
            <person name="Shao M."/>
            <person name="Duquette J."/>
            <person name="Hirsch C.N."/>
            <person name="Kimball J."/>
        </authorList>
    </citation>
    <scope>NUCLEOTIDE SEQUENCE</scope>
    <source>
        <tissue evidence="1">Fresh leaf tissue</tissue>
    </source>
</reference>
<reference evidence="1" key="2">
    <citation type="submission" date="2021-02" db="EMBL/GenBank/DDBJ databases">
        <authorList>
            <person name="Kimball J.A."/>
            <person name="Haas M.W."/>
            <person name="Macchietto M."/>
            <person name="Kono T."/>
            <person name="Duquette J."/>
            <person name="Shao M."/>
        </authorList>
    </citation>
    <scope>NUCLEOTIDE SEQUENCE</scope>
    <source>
        <tissue evidence="1">Fresh leaf tissue</tissue>
    </source>
</reference>
<gene>
    <name evidence="1" type="ORF">GUJ93_ZPchr0009g862</name>
</gene>
<keyword evidence="2" id="KW-1185">Reference proteome</keyword>
<sequence length="85" mass="8938">MELKRLIPLVQYTNDNSSFPLLVLQMTPSKGEQAGATASCLSYSSTVDGTGSGTLLAISESFKCAENPGYTVPVQISLFCSDSVA</sequence>
<evidence type="ECO:0000313" key="1">
    <source>
        <dbReference type="EMBL" id="KAG8051066.1"/>
    </source>
</evidence>
<accession>A0A8J5S739</accession>
<dbReference type="Proteomes" id="UP000729402">
    <property type="component" value="Unassembled WGS sequence"/>
</dbReference>
<evidence type="ECO:0000313" key="2">
    <source>
        <dbReference type="Proteomes" id="UP000729402"/>
    </source>
</evidence>
<comment type="caution">
    <text evidence="1">The sequence shown here is derived from an EMBL/GenBank/DDBJ whole genome shotgun (WGS) entry which is preliminary data.</text>
</comment>
<dbReference type="AlphaFoldDB" id="A0A8J5S739"/>
<dbReference type="EMBL" id="JAAALK010000289">
    <property type="protein sequence ID" value="KAG8051066.1"/>
    <property type="molecule type" value="Genomic_DNA"/>
</dbReference>
<protein>
    <submittedName>
        <fullName evidence="1">Uncharacterized protein</fullName>
    </submittedName>
</protein>
<organism evidence="1 2">
    <name type="scientific">Zizania palustris</name>
    <name type="common">Northern wild rice</name>
    <dbReference type="NCBI Taxonomy" id="103762"/>
    <lineage>
        <taxon>Eukaryota</taxon>
        <taxon>Viridiplantae</taxon>
        <taxon>Streptophyta</taxon>
        <taxon>Embryophyta</taxon>
        <taxon>Tracheophyta</taxon>
        <taxon>Spermatophyta</taxon>
        <taxon>Magnoliopsida</taxon>
        <taxon>Liliopsida</taxon>
        <taxon>Poales</taxon>
        <taxon>Poaceae</taxon>
        <taxon>BOP clade</taxon>
        <taxon>Oryzoideae</taxon>
        <taxon>Oryzeae</taxon>
        <taxon>Zizaniinae</taxon>
        <taxon>Zizania</taxon>
    </lineage>
</organism>
<name>A0A8J5S739_ZIZPA</name>